<dbReference type="InterPro" id="IPR028098">
    <property type="entry name" value="Glyco_trans_4-like_N"/>
</dbReference>
<evidence type="ECO:0000313" key="2">
    <source>
        <dbReference type="EMBL" id="MBE3639008.1"/>
    </source>
</evidence>
<dbReference type="PANTHER" id="PTHR45947">
    <property type="entry name" value="SULFOQUINOVOSYL TRANSFERASE SQD2"/>
    <property type="match status" value="1"/>
</dbReference>
<dbReference type="InterPro" id="IPR050194">
    <property type="entry name" value="Glycosyltransferase_grp1"/>
</dbReference>
<evidence type="ECO:0000259" key="1">
    <source>
        <dbReference type="Pfam" id="PF13439"/>
    </source>
</evidence>
<keyword evidence="3" id="KW-1185">Reference proteome</keyword>
<proteinExistence type="predicted"/>
<reference evidence="2" key="1">
    <citation type="submission" date="2020-09" db="EMBL/GenBank/DDBJ databases">
        <title>A novel bacterium of genus Mangrovicoccus, isolated from South China Sea.</title>
        <authorList>
            <person name="Huang H."/>
            <person name="Mo K."/>
            <person name="Hu Y."/>
        </authorList>
    </citation>
    <scope>NUCLEOTIDE SEQUENCE</scope>
    <source>
        <strain evidence="2">HB182678</strain>
    </source>
</reference>
<dbReference type="Pfam" id="PF13692">
    <property type="entry name" value="Glyco_trans_1_4"/>
    <property type="match status" value="1"/>
</dbReference>
<feature type="domain" description="Glycosyltransferase subfamily 4-like N-terminal" evidence="1">
    <location>
        <begin position="25"/>
        <end position="221"/>
    </location>
</feature>
<accession>A0A8J6YZZ6</accession>
<dbReference type="Gene3D" id="3.40.50.2000">
    <property type="entry name" value="Glycogen Phosphorylase B"/>
    <property type="match status" value="2"/>
</dbReference>
<dbReference type="GO" id="GO:0016757">
    <property type="term" value="F:glycosyltransferase activity"/>
    <property type="evidence" value="ECO:0007669"/>
    <property type="project" value="TreeGrafter"/>
</dbReference>
<evidence type="ECO:0000313" key="3">
    <source>
        <dbReference type="Proteomes" id="UP000609121"/>
    </source>
</evidence>
<dbReference type="Pfam" id="PF13439">
    <property type="entry name" value="Glyco_transf_4"/>
    <property type="match status" value="1"/>
</dbReference>
<protein>
    <submittedName>
        <fullName evidence="2">Glycosyltransferase</fullName>
    </submittedName>
</protein>
<organism evidence="2 3">
    <name type="scientific">Mangrovicoccus algicola</name>
    <dbReference type="NCBI Taxonomy" id="2771008"/>
    <lineage>
        <taxon>Bacteria</taxon>
        <taxon>Pseudomonadati</taxon>
        <taxon>Pseudomonadota</taxon>
        <taxon>Alphaproteobacteria</taxon>
        <taxon>Rhodobacterales</taxon>
        <taxon>Paracoccaceae</taxon>
        <taxon>Mangrovicoccus</taxon>
    </lineage>
</organism>
<sequence>MAGSVTSTRFRHVLVVNVHFDPDNYGGATIVAREVARHLRGAGMRVSAVATMQAEELPPYAVVRSHRDGIDTFRINMPPGPAPTARFWDDQMTARVTQIAAQVGADVAHLHCLQGLGAGLIPGLKAQGIPVILSIHDFWWLCQRQFMVQPDGRYCGQDPVRLRQCAGCVPNRPQLEERSSKLFAAVRQADLVTFPSAYAHGLSMRSGLPARRNVILENGINHPGPGFFDNQAARRATSPELTFGFVGGPSAVKGWPLVRAAFQRIDRADFRGIVVDGSLDGSWWRPSMFQGMRGEWQIHPRFEQSAGLDGFYASIDVLLFLSQWRETFGLVVREAISRGVRVIQTEGGGATEHRAVSRRLPIGASPEELSEALGQELRNRDAHPAPVPCRSFAEQAEELLLLMETL</sequence>
<dbReference type="PANTHER" id="PTHR45947:SF13">
    <property type="entry name" value="TRANSFERASE"/>
    <property type="match status" value="1"/>
</dbReference>
<dbReference type="EMBL" id="JACVXA010000036">
    <property type="protein sequence ID" value="MBE3639008.1"/>
    <property type="molecule type" value="Genomic_DNA"/>
</dbReference>
<comment type="caution">
    <text evidence="2">The sequence shown here is derived from an EMBL/GenBank/DDBJ whole genome shotgun (WGS) entry which is preliminary data.</text>
</comment>
<name>A0A8J6YZZ6_9RHOB</name>
<gene>
    <name evidence="2" type="ORF">ICN82_12420</name>
</gene>
<dbReference type="AlphaFoldDB" id="A0A8J6YZZ6"/>
<dbReference type="SUPFAM" id="SSF53756">
    <property type="entry name" value="UDP-Glycosyltransferase/glycogen phosphorylase"/>
    <property type="match status" value="1"/>
</dbReference>
<dbReference type="Proteomes" id="UP000609121">
    <property type="component" value="Unassembled WGS sequence"/>
</dbReference>
<dbReference type="RefSeq" id="WP_193183235.1">
    <property type="nucleotide sequence ID" value="NZ_JACVXA010000036.1"/>
</dbReference>